<proteinExistence type="predicted"/>
<dbReference type="eggNOG" id="KOG0813">
    <property type="taxonomic scope" value="Eukaryota"/>
</dbReference>
<feature type="region of interest" description="Disordered" evidence="1">
    <location>
        <begin position="27"/>
        <end position="50"/>
    </location>
</feature>
<reference evidence="3 4" key="1">
    <citation type="journal article" date="2004" name="Science">
        <title>The genome of the diatom Thalassiosira pseudonana: ecology, evolution, and metabolism.</title>
        <authorList>
            <person name="Armbrust E.V."/>
            <person name="Berges J.A."/>
            <person name="Bowler C."/>
            <person name="Green B.R."/>
            <person name="Martinez D."/>
            <person name="Putnam N.H."/>
            <person name="Zhou S."/>
            <person name="Allen A.E."/>
            <person name="Apt K.E."/>
            <person name="Bechner M."/>
            <person name="Brzezinski M.A."/>
            <person name="Chaal B.K."/>
            <person name="Chiovitti A."/>
            <person name="Davis A.K."/>
            <person name="Demarest M.S."/>
            <person name="Detter J.C."/>
            <person name="Glavina T."/>
            <person name="Goodstein D."/>
            <person name="Hadi M.Z."/>
            <person name="Hellsten U."/>
            <person name="Hildebrand M."/>
            <person name="Jenkins B.D."/>
            <person name="Jurka J."/>
            <person name="Kapitonov V.V."/>
            <person name="Kroger N."/>
            <person name="Lau W.W."/>
            <person name="Lane T.W."/>
            <person name="Larimer F.W."/>
            <person name="Lippmeier J.C."/>
            <person name="Lucas S."/>
            <person name="Medina M."/>
            <person name="Montsant A."/>
            <person name="Obornik M."/>
            <person name="Parker M.S."/>
            <person name="Palenik B."/>
            <person name="Pazour G.J."/>
            <person name="Richardson P.M."/>
            <person name="Rynearson T.A."/>
            <person name="Saito M.A."/>
            <person name="Schwartz D.C."/>
            <person name="Thamatrakoln K."/>
            <person name="Valentin K."/>
            <person name="Vardi A."/>
            <person name="Wilkerson F.P."/>
            <person name="Rokhsar D.S."/>
        </authorList>
    </citation>
    <scope>NUCLEOTIDE SEQUENCE [LARGE SCALE GENOMIC DNA]</scope>
    <source>
        <strain evidence="3 4">CCMP1335</strain>
    </source>
</reference>
<feature type="region of interest" description="Disordered" evidence="1">
    <location>
        <begin position="270"/>
        <end position="291"/>
    </location>
</feature>
<dbReference type="KEGG" id="tps:THAPSDRAFT_5400"/>
<evidence type="ECO:0000313" key="4">
    <source>
        <dbReference type="Proteomes" id="UP000001449"/>
    </source>
</evidence>
<dbReference type="HOGENOM" id="CLU_304960_0_0_1"/>
<dbReference type="EMBL" id="CM000642">
    <property type="protein sequence ID" value="EED92005.1"/>
    <property type="molecule type" value="Genomic_DNA"/>
</dbReference>
<evidence type="ECO:0008006" key="5">
    <source>
        <dbReference type="Google" id="ProtNLM"/>
    </source>
</evidence>
<keyword evidence="2" id="KW-1133">Transmembrane helix</keyword>
<keyword evidence="4" id="KW-1185">Reference proteome</keyword>
<keyword evidence="2" id="KW-0472">Membrane</keyword>
<keyword evidence="2" id="KW-0812">Transmembrane</keyword>
<dbReference type="SUPFAM" id="SSF56281">
    <property type="entry name" value="Metallo-hydrolase/oxidoreductase"/>
    <property type="match status" value="1"/>
</dbReference>
<dbReference type="STRING" id="35128.B8C2T6"/>
<evidence type="ECO:0000256" key="2">
    <source>
        <dbReference type="SAM" id="Phobius"/>
    </source>
</evidence>
<sequence length="974" mass="106422">MADLLQLNDGTDEGVEVNDVLLSAANLSSEPTTKRNGSPISKGSDDAPSLMSKFTNTVKFARRSVSSPPSMSATANTIHRVDSPFDEAEDDVVYSSDLFKDETQVTSSRVIRPHRTSSLELSPAPQDGNAANATNGTVTDTNNGVTSKAVANGTTSSKPLPSSPSTPSPGYYTTKPVTHIFATPLSFSLQLREFRHNSCLMTPISAVVLFAILLSSFAGLLFTLPQLVLGIFLGPLLKRNMWLVEFLYRYDIARWGHIKIMEIAGKAKNGGTSSKGGGKKNGKVNNQQLSNNPRKRLEQQGLLGHSDTVYQRITVVPGRVYVHPIPQFMDNLAYLIVCCPPKGSRELPVIGVLVDCGEANKVLAYLEVIYDQYYERDYPQSKHFSRGYGIELYAVLCTHRHHDHTAGVGDLLGHLRKSRDVASSSQSITVSGGSTSNIGQCNVYDKPGNVAIVGGAVEHVPHCNLFVRNKCFVPLPCISIHSSGVYEVNDMNAIVSIEVIAVPSHTRGSVVYALRNRVSPDITIPIAEEREMTKLPLQSHLFTGDAIFSGGGGVPFEADLELTGDNFIKNPKGLKSKNGSSSFRPGAGTLSMERCFTEVLTRSSGTWSSVSNQSTAELSVQTLLYPGHEYTTDLLMRQFDQKTIPSDQHWMKLNPSVFFATASHYFVSAHKRALPNGQKLLSLPTPLDKEQIVNPNFRSLKRRGEHVVYALRLWYEFGASSIIPTSDNMATDMAYNGTRMTICSPYTTIYTEDLETIVEDLRSGSITQSQAADRIELLPTRLDEKVIGRRPIPNHLPSHQKVYMGVVALAVLGSAPTAVTVSDATVMNTAAPADSVDLILISKSRLISALDSVGLLLPEESQRLEDIIALLWKQARLDDLLSVDKSDDTDIESTLSTFNEDHIELGLLKLALFGVSLNQPSPKYCRPCGSGKASYDDLSWVMTTKMKRTNGELLRHDAGTCLLCKDVLSDCPHR</sequence>
<organism evidence="3 4">
    <name type="scientific">Thalassiosira pseudonana</name>
    <name type="common">Marine diatom</name>
    <name type="synonym">Cyclotella nana</name>
    <dbReference type="NCBI Taxonomy" id="35128"/>
    <lineage>
        <taxon>Eukaryota</taxon>
        <taxon>Sar</taxon>
        <taxon>Stramenopiles</taxon>
        <taxon>Ochrophyta</taxon>
        <taxon>Bacillariophyta</taxon>
        <taxon>Coscinodiscophyceae</taxon>
        <taxon>Thalassiosirophycidae</taxon>
        <taxon>Thalassiosirales</taxon>
        <taxon>Thalassiosiraceae</taxon>
        <taxon>Thalassiosira</taxon>
    </lineage>
</organism>
<reference evidence="3 4" key="2">
    <citation type="journal article" date="2008" name="Nature">
        <title>The Phaeodactylum genome reveals the evolutionary history of diatom genomes.</title>
        <authorList>
            <person name="Bowler C."/>
            <person name="Allen A.E."/>
            <person name="Badger J.H."/>
            <person name="Grimwood J."/>
            <person name="Jabbari K."/>
            <person name="Kuo A."/>
            <person name="Maheswari U."/>
            <person name="Martens C."/>
            <person name="Maumus F."/>
            <person name="Otillar R.P."/>
            <person name="Rayko E."/>
            <person name="Salamov A."/>
            <person name="Vandepoele K."/>
            <person name="Beszteri B."/>
            <person name="Gruber A."/>
            <person name="Heijde M."/>
            <person name="Katinka M."/>
            <person name="Mock T."/>
            <person name="Valentin K."/>
            <person name="Verret F."/>
            <person name="Berges J.A."/>
            <person name="Brownlee C."/>
            <person name="Cadoret J.P."/>
            <person name="Chiovitti A."/>
            <person name="Choi C.J."/>
            <person name="Coesel S."/>
            <person name="De Martino A."/>
            <person name="Detter J.C."/>
            <person name="Durkin C."/>
            <person name="Falciatore A."/>
            <person name="Fournet J."/>
            <person name="Haruta M."/>
            <person name="Huysman M.J."/>
            <person name="Jenkins B.D."/>
            <person name="Jiroutova K."/>
            <person name="Jorgensen R.E."/>
            <person name="Joubert Y."/>
            <person name="Kaplan A."/>
            <person name="Kroger N."/>
            <person name="Kroth P.G."/>
            <person name="La Roche J."/>
            <person name="Lindquist E."/>
            <person name="Lommer M."/>
            <person name="Martin-Jezequel V."/>
            <person name="Lopez P.J."/>
            <person name="Lucas S."/>
            <person name="Mangogna M."/>
            <person name="McGinnis K."/>
            <person name="Medlin L.K."/>
            <person name="Montsant A."/>
            <person name="Oudot-Le Secq M.P."/>
            <person name="Napoli C."/>
            <person name="Obornik M."/>
            <person name="Parker M.S."/>
            <person name="Petit J.L."/>
            <person name="Porcel B.M."/>
            <person name="Poulsen N."/>
            <person name="Robison M."/>
            <person name="Rychlewski L."/>
            <person name="Rynearson T.A."/>
            <person name="Schmutz J."/>
            <person name="Shapiro H."/>
            <person name="Siaut M."/>
            <person name="Stanley M."/>
            <person name="Sussman M.R."/>
            <person name="Taylor A.R."/>
            <person name="Vardi A."/>
            <person name="von Dassow P."/>
            <person name="Vyverman W."/>
            <person name="Willis A."/>
            <person name="Wyrwicz L.S."/>
            <person name="Rokhsar D.S."/>
            <person name="Weissenbach J."/>
            <person name="Armbrust E.V."/>
            <person name="Green B.R."/>
            <person name="Van de Peer Y."/>
            <person name="Grigoriev I.V."/>
        </authorList>
    </citation>
    <scope>NUCLEOTIDE SEQUENCE [LARGE SCALE GENOMIC DNA]</scope>
    <source>
        <strain evidence="3 4">CCMP1335</strain>
    </source>
</reference>
<feature type="region of interest" description="Disordered" evidence="1">
    <location>
        <begin position="104"/>
        <end position="169"/>
    </location>
</feature>
<dbReference type="InParanoid" id="B8C2T6"/>
<dbReference type="Gene3D" id="3.60.15.10">
    <property type="entry name" value="Ribonuclease Z/Hydroxyacylglutathione hydrolase-like"/>
    <property type="match status" value="1"/>
</dbReference>
<gene>
    <name evidence="3" type="ORF">THAPSDRAFT_5400</name>
</gene>
<dbReference type="PANTHER" id="PTHR11935:SF116">
    <property type="entry name" value="HYDROLASE PNKD-RELATED"/>
    <property type="match status" value="1"/>
</dbReference>
<dbReference type="OMA" id="CIEVEMA"/>
<dbReference type="RefSeq" id="XP_002290253.1">
    <property type="nucleotide sequence ID" value="XM_002290217.1"/>
</dbReference>
<dbReference type="Proteomes" id="UP000001449">
    <property type="component" value="Chromosome 5"/>
</dbReference>
<dbReference type="AlphaFoldDB" id="B8C2T6"/>
<accession>B8C2T6</accession>
<dbReference type="GeneID" id="7453153"/>
<dbReference type="PANTHER" id="PTHR11935">
    <property type="entry name" value="BETA LACTAMASE DOMAIN"/>
    <property type="match status" value="1"/>
</dbReference>
<protein>
    <recommendedName>
        <fullName evidence="5">Metallo-beta-lactamase domain-containing protein</fullName>
    </recommendedName>
</protein>
<dbReference type="PaxDb" id="35128-Thaps5400"/>
<dbReference type="InterPro" id="IPR036866">
    <property type="entry name" value="RibonucZ/Hydroxyglut_hydro"/>
</dbReference>
<feature type="compositionally biased region" description="Polar residues" evidence="1">
    <location>
        <begin position="27"/>
        <end position="41"/>
    </location>
</feature>
<feature type="transmembrane region" description="Helical" evidence="2">
    <location>
        <begin position="207"/>
        <end position="233"/>
    </location>
</feature>
<feature type="compositionally biased region" description="Low complexity" evidence="1">
    <location>
        <begin position="127"/>
        <end position="146"/>
    </location>
</feature>
<evidence type="ECO:0000256" key="1">
    <source>
        <dbReference type="SAM" id="MobiDB-lite"/>
    </source>
</evidence>
<name>B8C2T6_THAPS</name>
<evidence type="ECO:0000313" key="3">
    <source>
        <dbReference type="EMBL" id="EED92005.1"/>
    </source>
</evidence>